<dbReference type="Pfam" id="PF00652">
    <property type="entry name" value="Ricin_B_lectin"/>
    <property type="match status" value="1"/>
</dbReference>
<dbReference type="Proteomes" id="UP000009036">
    <property type="component" value="Chromosome"/>
</dbReference>
<dbReference type="InterPro" id="IPR035992">
    <property type="entry name" value="Ricin_B-like_lectins"/>
</dbReference>
<name>A0A8B1N1M9_9ACTN</name>
<organism evidence="2 3">
    <name type="scientific">Streptomyces auratus AGR0001</name>
    <dbReference type="NCBI Taxonomy" id="1160718"/>
    <lineage>
        <taxon>Bacteria</taxon>
        <taxon>Bacillati</taxon>
        <taxon>Actinomycetota</taxon>
        <taxon>Actinomycetes</taxon>
        <taxon>Kitasatosporales</taxon>
        <taxon>Streptomycetaceae</taxon>
        <taxon>Streptomyces</taxon>
    </lineage>
</organism>
<reference evidence="2" key="1">
    <citation type="journal article" date="2012" name="J. Bacteriol.">
        <title>Genome Sequence of Streptomyces auratus Strain AGR0001, a Phoslactomycin-Producing Actinomycete.</title>
        <authorList>
            <person name="Han X."/>
            <person name="Li M."/>
            <person name="Ding Z."/>
            <person name="Zhao J."/>
            <person name="Ji K."/>
            <person name="Wen M."/>
            <person name="Lu T."/>
        </authorList>
    </citation>
    <scope>NUCLEOTIDE SEQUENCE</scope>
    <source>
        <strain evidence="2">AGR0001</strain>
    </source>
</reference>
<evidence type="ECO:0000259" key="1">
    <source>
        <dbReference type="Pfam" id="PF00652"/>
    </source>
</evidence>
<evidence type="ECO:0000313" key="2">
    <source>
        <dbReference type="EMBL" id="QTZ90045.1"/>
    </source>
</evidence>
<dbReference type="KEGG" id="sauh:SU9_000050"/>
<dbReference type="SUPFAM" id="SSF50370">
    <property type="entry name" value="Ricin B-like lectins"/>
    <property type="match status" value="1"/>
</dbReference>
<feature type="domain" description="Ricin B lectin" evidence="1">
    <location>
        <begin position="21"/>
        <end position="92"/>
    </location>
</feature>
<gene>
    <name evidence="2" type="ORF">SU9_000050</name>
</gene>
<accession>A0A8B1N1M9</accession>
<dbReference type="InterPro" id="IPR000772">
    <property type="entry name" value="Ricin_B_lectin"/>
</dbReference>
<evidence type="ECO:0000313" key="3">
    <source>
        <dbReference type="Proteomes" id="UP000009036"/>
    </source>
</evidence>
<dbReference type="PROSITE" id="PS50231">
    <property type="entry name" value="RICIN_B_LECTIN"/>
    <property type="match status" value="1"/>
</dbReference>
<keyword evidence="3" id="KW-1185">Reference proteome</keyword>
<dbReference type="AlphaFoldDB" id="A0A8B1N1M9"/>
<reference evidence="2" key="2">
    <citation type="submission" date="2021-04" db="EMBL/GenBank/DDBJ databases">
        <authorList>
            <person name="Wen M.-L."/>
            <person name="Han X.-L."/>
            <person name="Xiong J."/>
        </authorList>
    </citation>
    <scope>NUCLEOTIDE SEQUENCE</scope>
    <source>
        <strain evidence="2">AGR0001</strain>
    </source>
</reference>
<proteinExistence type="predicted"/>
<dbReference type="Gene3D" id="2.80.10.50">
    <property type="match status" value="1"/>
</dbReference>
<protein>
    <submittedName>
        <fullName evidence="2">RICIN domain-containing protein</fullName>
    </submittedName>
</protein>
<sequence>MVAEDGGCHARVFRYQHPNYSKGTQLILWSCNGRDNQLVHLTSCSSQRHCVINPYSGNQRNKCLSVKGGGTANNTPLILWRCNRARDQKFTFR</sequence>
<dbReference type="EMBL" id="CP072931">
    <property type="protein sequence ID" value="QTZ90045.1"/>
    <property type="molecule type" value="Genomic_DNA"/>
</dbReference>